<feature type="compositionally biased region" description="Low complexity" evidence="1">
    <location>
        <begin position="174"/>
        <end position="186"/>
    </location>
</feature>
<feature type="region of interest" description="Disordered" evidence="1">
    <location>
        <begin position="55"/>
        <end position="78"/>
    </location>
</feature>
<organism evidence="2 3">
    <name type="scientific">Terfezia boudieri ATCC MYA-4762</name>
    <dbReference type="NCBI Taxonomy" id="1051890"/>
    <lineage>
        <taxon>Eukaryota</taxon>
        <taxon>Fungi</taxon>
        <taxon>Dikarya</taxon>
        <taxon>Ascomycota</taxon>
        <taxon>Pezizomycotina</taxon>
        <taxon>Pezizomycetes</taxon>
        <taxon>Pezizales</taxon>
        <taxon>Pezizaceae</taxon>
        <taxon>Terfezia</taxon>
    </lineage>
</organism>
<feature type="compositionally biased region" description="Polar residues" evidence="1">
    <location>
        <begin position="142"/>
        <end position="168"/>
    </location>
</feature>
<dbReference type="OrthoDB" id="5429827at2759"/>
<gene>
    <name evidence="2" type="ORF">L211DRAFT_885479</name>
</gene>
<feature type="compositionally biased region" description="Low complexity" evidence="1">
    <location>
        <begin position="11"/>
        <end position="24"/>
    </location>
</feature>
<dbReference type="Proteomes" id="UP000267821">
    <property type="component" value="Unassembled WGS sequence"/>
</dbReference>
<feature type="compositionally biased region" description="Basic and acidic residues" evidence="1">
    <location>
        <begin position="255"/>
        <end position="264"/>
    </location>
</feature>
<sequence length="1151" mass="122545">MIPSDRHTISTTTPTTTATTATATATTLAKRDSTDKNNQKHQHGNVFVSLLKGTTGTSASNKVNKGRRGSFSSSSFSSAASSSIEDLFAALKQHERHQQEKQRQNQNQNQKQRQIQTQIQQKANSTMSEASAKPDPPRESSVAHTTPPQQATENNAKPGTSGNYTSVTPGPLGETTTDSSSASSDDATTEEEVRLFRRLETKRREIDEEIEAFRFTKEEEYAEYERRLRERWRRKKEKRDKTKKPGAAAATNGEQEARDVEVKHSGSTLPSSSAQNSSQSRSGILKEQSHFDEELPFAISSPAALMALNEQHSAAAAAADPLTSEVTPPQPPTPQAQTSEASDPPEVEGSKEKEVKEEKDKSPPFEEEIQRAGLFTPTYLPLLDDTYSRASPIATPPRPITQARPHSEPLAQSQSYTRPASPGPPLASSLKHSSSYSSGFSSGSGPRHLKPKSPKRVSFKLDEAKPVPSRSTPPQTVLTFGDDDIDPSEDLDAVGIEQVETLNIRGPVDAMGASPRSTAPLFGSKMTGTTLVPEPQQESSVNSSYRDNLVVPTRISDGVVEVAGGGLFRDGGISPKTDDHDWESVDRVDVNGSGFGSVDDDEDLFDMDETLPISPTDEDCTGDPNIRSQSPDFEEAIWTGVAAPSDIIATPHGLREAASLPKYSPISSFGSLGIQQSQLPSTGRRGSVPFSFENLERVGAVPGSLPIRGNWLSSSTSLSNGSSGNGNGNVNGRKINEGFRRKSVQKYVDEEPDAPPPPTMKQDWSSKGKSIEGGMRFHSEPLLEEEEEDVVVPPTTFGSSLPMAIQGRERERLRKVAKVVHAAVEEELSPGTVSAPTGDAGDDDRDILDEVEPYGVSPHIPAHVHWSPNGDQLFATDEEYMENTHHLASVIDFDARVESDPVASPAPPPRRNSSITFTSPFPSHPIPSHHIERNSIVAISQSSSPSSTSGGTTPRPSLFPNLTRSSDSSPHSGGNNIIPQGGPYSSQQHSRQQLLNPFTSPMSASPYATPLAARVAAEAEENGFDDGIGSVVGGVDGRTGLDPSIPTNEGRRGSVALLQGLNNSRAGGGLGGSFLGGGSMLGGAVGKRERGAGGLVGHGGAVGIGIVGGGRGRGGLGEELGGGGVPLEKMSFSMRLALEEHMEKVGSVGGR</sequence>
<protein>
    <submittedName>
        <fullName evidence="2">Uncharacterized protein</fullName>
    </submittedName>
</protein>
<feature type="compositionally biased region" description="Polar residues" evidence="1">
    <location>
        <begin position="469"/>
        <end position="478"/>
    </location>
</feature>
<accession>A0A3N4LW17</accession>
<reference evidence="2 3" key="1">
    <citation type="journal article" date="2018" name="Nat. Ecol. Evol.">
        <title>Pezizomycetes genomes reveal the molecular basis of ectomycorrhizal truffle lifestyle.</title>
        <authorList>
            <person name="Murat C."/>
            <person name="Payen T."/>
            <person name="Noel B."/>
            <person name="Kuo A."/>
            <person name="Morin E."/>
            <person name="Chen J."/>
            <person name="Kohler A."/>
            <person name="Krizsan K."/>
            <person name="Balestrini R."/>
            <person name="Da Silva C."/>
            <person name="Montanini B."/>
            <person name="Hainaut M."/>
            <person name="Levati E."/>
            <person name="Barry K.W."/>
            <person name="Belfiori B."/>
            <person name="Cichocki N."/>
            <person name="Clum A."/>
            <person name="Dockter R.B."/>
            <person name="Fauchery L."/>
            <person name="Guy J."/>
            <person name="Iotti M."/>
            <person name="Le Tacon F."/>
            <person name="Lindquist E.A."/>
            <person name="Lipzen A."/>
            <person name="Malagnac F."/>
            <person name="Mello A."/>
            <person name="Molinier V."/>
            <person name="Miyauchi S."/>
            <person name="Poulain J."/>
            <person name="Riccioni C."/>
            <person name="Rubini A."/>
            <person name="Sitrit Y."/>
            <person name="Splivallo R."/>
            <person name="Traeger S."/>
            <person name="Wang M."/>
            <person name="Zifcakova L."/>
            <person name="Wipf D."/>
            <person name="Zambonelli A."/>
            <person name="Paolocci F."/>
            <person name="Nowrousian M."/>
            <person name="Ottonello S."/>
            <person name="Baldrian P."/>
            <person name="Spatafora J.W."/>
            <person name="Henrissat B."/>
            <person name="Nagy L.G."/>
            <person name="Aury J.M."/>
            <person name="Wincker P."/>
            <person name="Grigoriev I.V."/>
            <person name="Bonfante P."/>
            <person name="Martin F.M."/>
        </authorList>
    </citation>
    <scope>NUCLEOTIDE SEQUENCE [LARGE SCALE GENOMIC DNA]</scope>
    <source>
        <strain evidence="2 3">ATCC MYA-4762</strain>
    </source>
</reference>
<feature type="region of interest" description="Disordered" evidence="1">
    <location>
        <begin position="506"/>
        <end position="545"/>
    </location>
</feature>
<name>A0A3N4LW17_9PEZI</name>
<feature type="compositionally biased region" description="Low complexity" evidence="1">
    <location>
        <begin position="104"/>
        <end position="121"/>
    </location>
</feature>
<dbReference type="AlphaFoldDB" id="A0A3N4LW17"/>
<feature type="compositionally biased region" description="Basic residues" evidence="1">
    <location>
        <begin position="447"/>
        <end position="458"/>
    </location>
</feature>
<feature type="region of interest" description="Disordered" evidence="1">
    <location>
        <begin position="899"/>
        <end position="992"/>
    </location>
</feature>
<feature type="compositionally biased region" description="Low complexity" evidence="1">
    <location>
        <begin position="911"/>
        <end position="921"/>
    </location>
</feature>
<feature type="compositionally biased region" description="Polar residues" evidence="1">
    <location>
        <begin position="960"/>
        <end position="992"/>
    </location>
</feature>
<feature type="region of interest" description="Disordered" evidence="1">
    <location>
        <begin position="1"/>
        <end position="24"/>
    </location>
</feature>
<evidence type="ECO:0000256" key="1">
    <source>
        <dbReference type="SAM" id="MobiDB-lite"/>
    </source>
</evidence>
<feature type="compositionally biased region" description="Low complexity" evidence="1">
    <location>
        <begin position="426"/>
        <end position="445"/>
    </location>
</feature>
<evidence type="ECO:0000313" key="2">
    <source>
        <dbReference type="EMBL" id="RPB22225.1"/>
    </source>
</evidence>
<feature type="region of interest" description="Disordered" evidence="1">
    <location>
        <begin position="93"/>
        <end position="193"/>
    </location>
</feature>
<proteinExistence type="predicted"/>
<keyword evidence="3" id="KW-1185">Reference proteome</keyword>
<feature type="compositionally biased region" description="Polar residues" evidence="1">
    <location>
        <begin position="526"/>
        <end position="545"/>
    </location>
</feature>
<feature type="region of interest" description="Disordered" evidence="1">
    <location>
        <begin position="312"/>
        <end position="489"/>
    </location>
</feature>
<feature type="compositionally biased region" description="Low complexity" evidence="1">
    <location>
        <begin position="940"/>
        <end position="956"/>
    </location>
</feature>
<feature type="compositionally biased region" description="Basic residues" evidence="1">
    <location>
        <begin position="229"/>
        <end position="244"/>
    </location>
</feature>
<feature type="compositionally biased region" description="Basic and acidic residues" evidence="1">
    <location>
        <begin position="348"/>
        <end position="370"/>
    </location>
</feature>
<dbReference type="EMBL" id="ML121553">
    <property type="protein sequence ID" value="RPB22225.1"/>
    <property type="molecule type" value="Genomic_DNA"/>
</dbReference>
<feature type="compositionally biased region" description="Low complexity" evidence="1">
    <location>
        <begin position="267"/>
        <end position="282"/>
    </location>
</feature>
<feature type="region of interest" description="Disordered" evidence="1">
    <location>
        <begin position="228"/>
        <end position="289"/>
    </location>
</feature>
<feature type="region of interest" description="Disordered" evidence="1">
    <location>
        <begin position="715"/>
        <end position="767"/>
    </location>
</feature>
<dbReference type="InParanoid" id="A0A3N4LW17"/>
<evidence type="ECO:0000313" key="3">
    <source>
        <dbReference type="Proteomes" id="UP000267821"/>
    </source>
</evidence>
<feature type="compositionally biased region" description="Basic and acidic residues" evidence="1">
    <location>
        <begin position="93"/>
        <end position="103"/>
    </location>
</feature>